<gene>
    <name evidence="3" type="ORF">ACFFH7_25310</name>
</gene>
<dbReference type="SUPFAM" id="SSF51735">
    <property type="entry name" value="NAD(P)-binding Rossmann-fold domains"/>
    <property type="match status" value="1"/>
</dbReference>
<keyword evidence="4" id="KW-1185">Reference proteome</keyword>
<dbReference type="InterPro" id="IPR002347">
    <property type="entry name" value="SDR_fam"/>
</dbReference>
<organism evidence="3 4">
    <name type="scientific">Kutzneria chonburiensis</name>
    <dbReference type="NCBI Taxonomy" id="1483604"/>
    <lineage>
        <taxon>Bacteria</taxon>
        <taxon>Bacillati</taxon>
        <taxon>Actinomycetota</taxon>
        <taxon>Actinomycetes</taxon>
        <taxon>Pseudonocardiales</taxon>
        <taxon>Pseudonocardiaceae</taxon>
        <taxon>Kutzneria</taxon>
    </lineage>
</organism>
<comment type="similarity">
    <text evidence="1">Belongs to the short-chain dehydrogenases/reductases (SDR) family.</text>
</comment>
<dbReference type="CDD" id="cd05327">
    <property type="entry name" value="retinol-DH_like_SDR_c_like"/>
    <property type="match status" value="1"/>
</dbReference>
<dbReference type="PANTHER" id="PTHR24320">
    <property type="entry name" value="RETINOL DEHYDROGENASE"/>
    <property type="match status" value="1"/>
</dbReference>
<comment type="caution">
    <text evidence="3">The sequence shown here is derived from an EMBL/GenBank/DDBJ whole genome shotgun (WGS) entry which is preliminary data.</text>
</comment>
<name>A0ABV6MXE0_9PSEU</name>
<dbReference type="PANTHER" id="PTHR24320:SF148">
    <property type="entry name" value="NAD(P)-BINDING ROSSMANN-FOLD SUPERFAMILY PROTEIN"/>
    <property type="match status" value="1"/>
</dbReference>
<dbReference type="Proteomes" id="UP001589810">
    <property type="component" value="Unassembled WGS sequence"/>
</dbReference>
<evidence type="ECO:0000313" key="3">
    <source>
        <dbReference type="EMBL" id="MFC0544847.1"/>
    </source>
</evidence>
<protein>
    <submittedName>
        <fullName evidence="3">SDR family NAD(P)-dependent oxidoreductase</fullName>
    </submittedName>
</protein>
<dbReference type="InterPro" id="IPR036291">
    <property type="entry name" value="NAD(P)-bd_dom_sf"/>
</dbReference>
<accession>A0ABV6MXE0</accession>
<evidence type="ECO:0000256" key="1">
    <source>
        <dbReference type="ARBA" id="ARBA00006484"/>
    </source>
</evidence>
<dbReference type="InterPro" id="IPR020904">
    <property type="entry name" value="Sc_DH/Rdtase_CS"/>
</dbReference>
<dbReference type="PROSITE" id="PS00061">
    <property type="entry name" value="ADH_SHORT"/>
    <property type="match status" value="1"/>
</dbReference>
<evidence type="ECO:0000256" key="2">
    <source>
        <dbReference type="ARBA" id="ARBA00023002"/>
    </source>
</evidence>
<proteinExistence type="inferred from homology"/>
<reference evidence="3 4" key="1">
    <citation type="submission" date="2024-09" db="EMBL/GenBank/DDBJ databases">
        <authorList>
            <person name="Sun Q."/>
            <person name="Mori K."/>
        </authorList>
    </citation>
    <scope>NUCLEOTIDE SEQUENCE [LARGE SCALE GENOMIC DNA]</scope>
    <source>
        <strain evidence="3 4">TBRC 1432</strain>
    </source>
</reference>
<dbReference type="Pfam" id="PF00106">
    <property type="entry name" value="adh_short"/>
    <property type="match status" value="1"/>
</dbReference>
<dbReference type="RefSeq" id="WP_273936421.1">
    <property type="nucleotide sequence ID" value="NZ_CP097263.1"/>
</dbReference>
<evidence type="ECO:0000313" key="4">
    <source>
        <dbReference type="Proteomes" id="UP001589810"/>
    </source>
</evidence>
<keyword evidence="2" id="KW-0560">Oxidoreductase</keyword>
<dbReference type="PRINTS" id="PR00081">
    <property type="entry name" value="GDHRDH"/>
</dbReference>
<dbReference type="EMBL" id="JBHLUD010000008">
    <property type="protein sequence ID" value="MFC0544847.1"/>
    <property type="molecule type" value="Genomic_DNA"/>
</dbReference>
<sequence length="316" mass="33496">MSFDEGSTAMDVIDGHDLRDKVAVVTGGASGLGAATTRALASAGAQLVLAGRNEVKGAAKAAELRAATGNGAIEFGALDLGSLASVAVFVRDFLATGRPLHILVNNAGVMACPLAYTDDGFETQFGTNHLGHFALTTGLLPALRAAGDARVVALSSRAHRRGDIYFDDPNYRRRAYDPWQAYGQSKTAVALFAVGFSHRHEADGITANSVMPGAIMTDLQRHLPHERLVEMGWADENGLVRNKPGWKTPEQGAATSVWAAVAPELAGVGGKYLDNCAIAEPWTKDGDPPNGHYLPYAVDPDHAERLWVLSEKLTAR</sequence>
<dbReference type="Gene3D" id="3.40.50.720">
    <property type="entry name" value="NAD(P)-binding Rossmann-like Domain"/>
    <property type="match status" value="1"/>
</dbReference>